<accession>W2UZJ0</accession>
<name>W2UZJ0_9RICK</name>
<evidence type="ECO:0000313" key="2">
    <source>
        <dbReference type="Proteomes" id="UP000018951"/>
    </source>
</evidence>
<gene>
    <name evidence="1" type="ORF">P857_754</name>
</gene>
<proteinExistence type="predicted"/>
<dbReference type="EMBL" id="AXCJ01000008">
    <property type="protein sequence ID" value="ETO91260.1"/>
    <property type="molecule type" value="Genomic_DNA"/>
</dbReference>
<dbReference type="Proteomes" id="UP000018951">
    <property type="component" value="Unassembled WGS sequence"/>
</dbReference>
<keyword evidence="2" id="KW-1185">Reference proteome</keyword>
<sequence>MKYSEWFQKTLEEVLVDHMMHVCTDHEITDDHRSRIF</sequence>
<protein>
    <submittedName>
        <fullName evidence="1">Uncharacterized protein</fullName>
    </submittedName>
</protein>
<reference evidence="1 2" key="1">
    <citation type="journal article" date="2013" name="PLoS ONE">
        <title>Bacterial endosymbiosis in a chordate host: long-term co-evolution and conservation of secondary metabolism.</title>
        <authorList>
            <person name="Kwan J.C."/>
            <person name="Schmidt E.W."/>
        </authorList>
    </citation>
    <scope>NUCLEOTIDE SEQUENCE [LARGE SCALE GENOMIC DNA]</scope>
    <source>
        <strain evidence="2">L6</strain>
    </source>
</reference>
<comment type="caution">
    <text evidence="1">The sequence shown here is derived from an EMBL/GenBank/DDBJ whole genome shotgun (WGS) entry which is preliminary data.</text>
</comment>
<evidence type="ECO:0000313" key="1">
    <source>
        <dbReference type="EMBL" id="ETO91260.1"/>
    </source>
</evidence>
<dbReference type="AlphaFoldDB" id="W2UZJ0"/>
<organism evidence="1 2">
    <name type="scientific">Candidatus Xenolissoclinum pacificiensis L6</name>
    <dbReference type="NCBI Taxonomy" id="1401685"/>
    <lineage>
        <taxon>Bacteria</taxon>
        <taxon>Pseudomonadati</taxon>
        <taxon>Pseudomonadota</taxon>
        <taxon>Alphaproteobacteria</taxon>
        <taxon>Rickettsiales</taxon>
        <taxon>Anaplasmataceae</taxon>
        <taxon>Candidatus Xenolissoclinum</taxon>
    </lineage>
</organism>